<comment type="caution">
    <text evidence="3">The sequence shown here is derived from an EMBL/GenBank/DDBJ whole genome shotgun (WGS) entry which is preliminary data.</text>
</comment>
<feature type="transmembrane region" description="Helical" evidence="2">
    <location>
        <begin position="12"/>
        <end position="31"/>
    </location>
</feature>
<dbReference type="AlphaFoldDB" id="A0A0D8HGK2"/>
<protein>
    <submittedName>
        <fullName evidence="3">Uncharacterized protein</fullName>
    </submittedName>
</protein>
<keyword evidence="4" id="KW-1185">Reference proteome</keyword>
<reference evidence="3 4" key="1">
    <citation type="submission" date="2015-01" db="EMBL/GenBank/DDBJ databases">
        <title>Draft genome of the acidophilic iron oxidizer Acidithrix ferrooxidans strain Py-F3.</title>
        <authorList>
            <person name="Poehlein A."/>
            <person name="Eisen S."/>
            <person name="Schloemann M."/>
            <person name="Johnson B.D."/>
            <person name="Daniel R."/>
            <person name="Muehling M."/>
        </authorList>
    </citation>
    <scope>NUCLEOTIDE SEQUENCE [LARGE SCALE GENOMIC DNA]</scope>
    <source>
        <strain evidence="3 4">Py-F3</strain>
    </source>
</reference>
<keyword evidence="2" id="KW-0472">Membrane</keyword>
<evidence type="ECO:0000313" key="4">
    <source>
        <dbReference type="Proteomes" id="UP000032360"/>
    </source>
</evidence>
<gene>
    <name evidence="3" type="ORF">AXFE_29460</name>
</gene>
<feature type="region of interest" description="Disordered" evidence="1">
    <location>
        <begin position="38"/>
        <end position="64"/>
    </location>
</feature>
<dbReference type="RefSeq" id="WP_052606625.1">
    <property type="nucleotide sequence ID" value="NZ_JXYS01000093.1"/>
</dbReference>
<proteinExistence type="predicted"/>
<evidence type="ECO:0000256" key="1">
    <source>
        <dbReference type="SAM" id="MobiDB-lite"/>
    </source>
</evidence>
<name>A0A0D8HGK2_9ACTN</name>
<sequence length="108" mass="11896">MTAVVPFIGFQIALELLLLIIGLSLLIKLACQRRRAARQLDSPKASCEDDIPPPKNDNLFSEPPKLPRLLLDPKNSEIDESTSQFTNLADIISSLPNDNNESAAKIEL</sequence>
<keyword evidence="2" id="KW-0812">Transmembrane</keyword>
<evidence type="ECO:0000313" key="3">
    <source>
        <dbReference type="EMBL" id="KJF16211.1"/>
    </source>
</evidence>
<evidence type="ECO:0000256" key="2">
    <source>
        <dbReference type="SAM" id="Phobius"/>
    </source>
</evidence>
<dbReference type="Proteomes" id="UP000032360">
    <property type="component" value="Unassembled WGS sequence"/>
</dbReference>
<dbReference type="EMBL" id="JXYS01000093">
    <property type="protein sequence ID" value="KJF16211.1"/>
    <property type="molecule type" value="Genomic_DNA"/>
</dbReference>
<keyword evidence="2" id="KW-1133">Transmembrane helix</keyword>
<organism evidence="3 4">
    <name type="scientific">Acidithrix ferrooxidans</name>
    <dbReference type="NCBI Taxonomy" id="1280514"/>
    <lineage>
        <taxon>Bacteria</taxon>
        <taxon>Bacillati</taxon>
        <taxon>Actinomycetota</taxon>
        <taxon>Acidimicrobiia</taxon>
        <taxon>Acidimicrobiales</taxon>
        <taxon>Acidimicrobiaceae</taxon>
        <taxon>Acidithrix</taxon>
    </lineage>
</organism>
<accession>A0A0D8HGK2</accession>